<sequence length="206" mass="23230">MSAEPIDMRFGAQWVEDRDSDELIGICKGILADGKVVEEEAKFLLKWLTTRKEYSSNWFTETLHDRLKEVFRDGVVDESEQLELFELLTQFVGNPNYMAEVNAIPTNLPVNDPAPEIDLRDKTFCFTGTFAFGNRKDCWAATEELGGIATNSVTLKLDYLVIGSIGTASWKHSTYGRKIEKAVGYREKTGLVIISEDHWAKLIVGD</sequence>
<evidence type="ECO:0000313" key="3">
    <source>
        <dbReference type="Proteomes" id="UP001568358"/>
    </source>
</evidence>
<dbReference type="Gene3D" id="3.40.50.10190">
    <property type="entry name" value="BRCT domain"/>
    <property type="match status" value="1"/>
</dbReference>
<protein>
    <submittedName>
        <fullName evidence="2">BRCT domain-containing protein</fullName>
    </submittedName>
</protein>
<dbReference type="CDD" id="cd17748">
    <property type="entry name" value="BRCT_DNA_ligase_like"/>
    <property type="match status" value="1"/>
</dbReference>
<feature type="domain" description="BRCT" evidence="1">
    <location>
        <begin position="117"/>
        <end position="166"/>
    </location>
</feature>
<comment type="caution">
    <text evidence="2">The sequence shown here is derived from an EMBL/GenBank/DDBJ whole genome shotgun (WGS) entry which is preliminary data.</text>
</comment>
<accession>A0ABV4JW83</accession>
<dbReference type="Pfam" id="PF00533">
    <property type="entry name" value="BRCT"/>
    <property type="match status" value="1"/>
</dbReference>
<dbReference type="InterPro" id="IPR036420">
    <property type="entry name" value="BRCT_dom_sf"/>
</dbReference>
<evidence type="ECO:0000259" key="1">
    <source>
        <dbReference type="Pfam" id="PF00533"/>
    </source>
</evidence>
<dbReference type="EMBL" id="JBFSOO010000019">
    <property type="protein sequence ID" value="MEZ6855006.1"/>
    <property type="molecule type" value="Genomic_DNA"/>
</dbReference>
<gene>
    <name evidence="2" type="ORF">AB2Z07_16140</name>
</gene>
<dbReference type="InterPro" id="IPR001357">
    <property type="entry name" value="BRCT_dom"/>
</dbReference>
<keyword evidence="3" id="KW-1185">Reference proteome</keyword>
<evidence type="ECO:0000313" key="2">
    <source>
        <dbReference type="EMBL" id="MEZ6855006.1"/>
    </source>
</evidence>
<reference evidence="2 3" key="1">
    <citation type="submission" date="2024-07" db="EMBL/GenBank/DDBJ databases">
        <title>Active virus-host system and metabolic interactions in a Lokiarchaeon culture.</title>
        <authorList>
            <person name="Ponce Toledo R.I."/>
            <person name="Rodrigues Oliveira T."/>
            <person name="Schleper C."/>
        </authorList>
    </citation>
    <scope>NUCLEOTIDE SEQUENCE [LARGE SCALE GENOMIC DNA]</scope>
    <source>
        <strain evidence="2 3">B35</strain>
    </source>
</reference>
<dbReference type="Proteomes" id="UP001568358">
    <property type="component" value="Unassembled WGS sequence"/>
</dbReference>
<dbReference type="RefSeq" id="WP_371151194.1">
    <property type="nucleotide sequence ID" value="NZ_JBFSOO010000019.1"/>
</dbReference>
<name>A0ABV4JW83_9BACT</name>
<organism evidence="2 3">
    <name type="scientific">Halodesulfovibrio aestuarii</name>
    <dbReference type="NCBI Taxonomy" id="126333"/>
    <lineage>
        <taxon>Bacteria</taxon>
        <taxon>Pseudomonadati</taxon>
        <taxon>Thermodesulfobacteriota</taxon>
        <taxon>Desulfovibrionia</taxon>
        <taxon>Desulfovibrionales</taxon>
        <taxon>Desulfovibrionaceae</taxon>
        <taxon>Halodesulfovibrio</taxon>
    </lineage>
</organism>
<dbReference type="SUPFAM" id="SSF52113">
    <property type="entry name" value="BRCT domain"/>
    <property type="match status" value="1"/>
</dbReference>
<proteinExistence type="predicted"/>